<dbReference type="Gramene" id="PRQ54977">
    <property type="protein sequence ID" value="PRQ54977"/>
    <property type="gene ID" value="RchiOBHm_Chr1g0319531"/>
</dbReference>
<protein>
    <submittedName>
        <fullName evidence="1">Uncharacterized protein</fullName>
    </submittedName>
</protein>
<evidence type="ECO:0000313" key="2">
    <source>
        <dbReference type="Proteomes" id="UP000238479"/>
    </source>
</evidence>
<dbReference type="Proteomes" id="UP000238479">
    <property type="component" value="Chromosome 1"/>
</dbReference>
<keyword evidence="2" id="KW-1185">Reference proteome</keyword>
<organism evidence="1 2">
    <name type="scientific">Rosa chinensis</name>
    <name type="common">China rose</name>
    <dbReference type="NCBI Taxonomy" id="74649"/>
    <lineage>
        <taxon>Eukaryota</taxon>
        <taxon>Viridiplantae</taxon>
        <taxon>Streptophyta</taxon>
        <taxon>Embryophyta</taxon>
        <taxon>Tracheophyta</taxon>
        <taxon>Spermatophyta</taxon>
        <taxon>Magnoliopsida</taxon>
        <taxon>eudicotyledons</taxon>
        <taxon>Gunneridae</taxon>
        <taxon>Pentapetalae</taxon>
        <taxon>rosids</taxon>
        <taxon>fabids</taxon>
        <taxon>Rosales</taxon>
        <taxon>Rosaceae</taxon>
        <taxon>Rosoideae</taxon>
        <taxon>Rosoideae incertae sedis</taxon>
        <taxon>Rosa</taxon>
    </lineage>
</organism>
<comment type="caution">
    <text evidence="1">The sequence shown here is derived from an EMBL/GenBank/DDBJ whole genome shotgun (WGS) entry which is preliminary data.</text>
</comment>
<accession>A0A2P6S8E5</accession>
<dbReference type="AlphaFoldDB" id="A0A2P6S8E5"/>
<proteinExistence type="predicted"/>
<evidence type="ECO:0000313" key="1">
    <source>
        <dbReference type="EMBL" id="PRQ54977.1"/>
    </source>
</evidence>
<reference evidence="1 2" key="1">
    <citation type="journal article" date="2018" name="Nat. Genet.">
        <title>The Rosa genome provides new insights in the design of modern roses.</title>
        <authorList>
            <person name="Bendahmane M."/>
        </authorList>
    </citation>
    <scope>NUCLEOTIDE SEQUENCE [LARGE SCALE GENOMIC DNA]</scope>
    <source>
        <strain evidence="2">cv. Old Blush</strain>
    </source>
</reference>
<name>A0A2P6S8E5_ROSCH</name>
<gene>
    <name evidence="1" type="ORF">RchiOBHm_Chr1g0319531</name>
</gene>
<sequence length="144" mass="14986">MLSLSRSSLLGFLGGGNNLIHLTRTGGYPPSLVSDEGGLNAVVRWILLALGGLGFLLLVSSARCSSESPVMGYGGLPPAWSVVGRDLAWFMECSGGWAVGESTCFPSVSAGVRSGALFDVWRWRVRRPGDDGGIIAGGGGGRRF</sequence>
<dbReference type="EMBL" id="PDCK01000039">
    <property type="protein sequence ID" value="PRQ54977.1"/>
    <property type="molecule type" value="Genomic_DNA"/>
</dbReference>